<feature type="transmembrane region" description="Helical" evidence="1">
    <location>
        <begin position="307"/>
        <end position="328"/>
    </location>
</feature>
<feature type="transmembrane region" description="Helical" evidence="1">
    <location>
        <begin position="250"/>
        <end position="276"/>
    </location>
</feature>
<evidence type="ECO:0000256" key="1">
    <source>
        <dbReference type="SAM" id="Phobius"/>
    </source>
</evidence>
<organism evidence="2 3">
    <name type="scientific">Nocardioides mangrovicus</name>
    <dbReference type="NCBI Taxonomy" id="2478913"/>
    <lineage>
        <taxon>Bacteria</taxon>
        <taxon>Bacillati</taxon>
        <taxon>Actinomycetota</taxon>
        <taxon>Actinomycetes</taxon>
        <taxon>Propionibacteriales</taxon>
        <taxon>Nocardioidaceae</taxon>
        <taxon>Nocardioides</taxon>
    </lineage>
</organism>
<sequence length="340" mass="35364">MAEDVSFTAELKDAIAPRTVLLVLGVLALQLGFVASYVGAFHHPTAHDLRVGIVGPSSITARVEQQLKDSVGDEVSVTRLQQRATAVEQIRQDRLHAALVVDSGGTTDELLVASGGGSSLVSAVQQAAEQAEAEQQRSLTTTDLVPLQSGDARGLSGFYLTIGWLVGGYLMASLLGVARGSRPANPRRAVIRLLAQLPYAAAAGLGGALVVDQWLGALTGHFWALAGTGTLLVLAAATVTTALQVLCGTLGIGLAVLVFVVLGNPSAGGAFGWPLLPWLWRTIGPWLPNGAGTEALRRTVYFAGRDAGGYLLVIALWAAVGVVVTLAVSRWRHSREAVAA</sequence>
<keyword evidence="1" id="KW-0812">Transmembrane</keyword>
<evidence type="ECO:0000313" key="3">
    <source>
        <dbReference type="Proteomes" id="UP000281708"/>
    </source>
</evidence>
<feature type="transmembrane region" description="Helical" evidence="1">
    <location>
        <begin position="222"/>
        <end position="243"/>
    </location>
</feature>
<evidence type="ECO:0000313" key="2">
    <source>
        <dbReference type="EMBL" id="RLV51139.1"/>
    </source>
</evidence>
<keyword evidence="1" id="KW-1133">Transmembrane helix</keyword>
<protein>
    <submittedName>
        <fullName evidence="2">DUF3533 domain-containing protein</fullName>
    </submittedName>
</protein>
<dbReference type="OrthoDB" id="3217869at2"/>
<feature type="transmembrane region" description="Helical" evidence="1">
    <location>
        <begin position="20"/>
        <end position="40"/>
    </location>
</feature>
<dbReference type="RefSeq" id="WP_121804819.1">
    <property type="nucleotide sequence ID" value="NZ_RDBE01000001.1"/>
</dbReference>
<dbReference type="AlphaFoldDB" id="A0A3L8P8Q6"/>
<proteinExistence type="predicted"/>
<name>A0A3L8P8Q6_9ACTN</name>
<gene>
    <name evidence="2" type="ORF">D9V37_04295</name>
</gene>
<feature type="transmembrane region" description="Helical" evidence="1">
    <location>
        <begin position="157"/>
        <end position="178"/>
    </location>
</feature>
<comment type="caution">
    <text evidence="2">The sequence shown here is derived from an EMBL/GenBank/DDBJ whole genome shotgun (WGS) entry which is preliminary data.</text>
</comment>
<reference evidence="2 3" key="1">
    <citation type="submission" date="2018-10" db="EMBL/GenBank/DDBJ databases">
        <title>Marmoricola sp. 4Q3S-7 whole genome shotgun sequence.</title>
        <authorList>
            <person name="Li F."/>
        </authorList>
    </citation>
    <scope>NUCLEOTIDE SEQUENCE [LARGE SCALE GENOMIC DNA]</scope>
    <source>
        <strain evidence="2 3">4Q3S-7</strain>
    </source>
</reference>
<keyword evidence="1" id="KW-0472">Membrane</keyword>
<accession>A0A3L8P8Q6</accession>
<feature type="transmembrane region" description="Helical" evidence="1">
    <location>
        <begin position="190"/>
        <end position="210"/>
    </location>
</feature>
<dbReference type="Proteomes" id="UP000281708">
    <property type="component" value="Unassembled WGS sequence"/>
</dbReference>
<keyword evidence="3" id="KW-1185">Reference proteome</keyword>
<dbReference type="EMBL" id="RDBE01000001">
    <property type="protein sequence ID" value="RLV51139.1"/>
    <property type="molecule type" value="Genomic_DNA"/>
</dbReference>